<dbReference type="Proteomes" id="UP000030746">
    <property type="component" value="Unassembled WGS sequence"/>
</dbReference>
<gene>
    <name evidence="2" type="ORF">LOTGIDRAFT_167962</name>
</gene>
<accession>V3ZRJ3</accession>
<evidence type="ECO:0000313" key="2">
    <source>
        <dbReference type="EMBL" id="ESO85175.1"/>
    </source>
</evidence>
<dbReference type="SUPFAM" id="SSF56436">
    <property type="entry name" value="C-type lectin-like"/>
    <property type="match status" value="1"/>
</dbReference>
<dbReference type="Pfam" id="PF00059">
    <property type="entry name" value="Lectin_C"/>
    <property type="match status" value="1"/>
</dbReference>
<protein>
    <recommendedName>
        <fullName evidence="1">C-type lectin domain-containing protein</fullName>
    </recommendedName>
</protein>
<dbReference type="InterPro" id="IPR016187">
    <property type="entry name" value="CTDL_fold"/>
</dbReference>
<dbReference type="SMART" id="SM00034">
    <property type="entry name" value="CLECT"/>
    <property type="match status" value="1"/>
</dbReference>
<name>V3ZRJ3_LOTGI</name>
<dbReference type="CTD" id="20240738"/>
<evidence type="ECO:0000259" key="1">
    <source>
        <dbReference type="PROSITE" id="PS50041"/>
    </source>
</evidence>
<proteinExistence type="predicted"/>
<evidence type="ECO:0000313" key="3">
    <source>
        <dbReference type="Proteomes" id="UP000030746"/>
    </source>
</evidence>
<dbReference type="GeneID" id="20240738"/>
<dbReference type="PROSITE" id="PS50041">
    <property type="entry name" value="C_TYPE_LECTIN_2"/>
    <property type="match status" value="1"/>
</dbReference>
<organism evidence="2 3">
    <name type="scientific">Lottia gigantea</name>
    <name type="common">Giant owl limpet</name>
    <dbReference type="NCBI Taxonomy" id="225164"/>
    <lineage>
        <taxon>Eukaryota</taxon>
        <taxon>Metazoa</taxon>
        <taxon>Spiralia</taxon>
        <taxon>Lophotrochozoa</taxon>
        <taxon>Mollusca</taxon>
        <taxon>Gastropoda</taxon>
        <taxon>Patellogastropoda</taxon>
        <taxon>Lottioidea</taxon>
        <taxon>Lottiidae</taxon>
        <taxon>Lottia</taxon>
    </lineage>
</organism>
<dbReference type="KEGG" id="lgi:LOTGIDRAFT_167962"/>
<dbReference type="Gene3D" id="3.10.100.10">
    <property type="entry name" value="Mannose-Binding Protein A, subunit A"/>
    <property type="match status" value="1"/>
</dbReference>
<dbReference type="OrthoDB" id="6039163at2759"/>
<dbReference type="EMBL" id="KB203301">
    <property type="protein sequence ID" value="ESO85175.1"/>
    <property type="molecule type" value="Genomic_DNA"/>
</dbReference>
<dbReference type="RefSeq" id="XP_009064092.1">
    <property type="nucleotide sequence ID" value="XM_009065844.1"/>
</dbReference>
<sequence length="150" mass="17511">MIHLDYYYERDIPYSPQANQELIAALVNKNYIIYNGTDFGIKKKNTPLKWDDAEADCVKDKGHLYRINSLFKREILERYLSDITFSSGEDFHVGLKKINGTWMWFDGGTDVFYLRPEGQNENCSRYFDKNITSTMCANTNEYLCEVSISV</sequence>
<reference evidence="2 3" key="1">
    <citation type="journal article" date="2013" name="Nature">
        <title>Insights into bilaterian evolution from three spiralian genomes.</title>
        <authorList>
            <person name="Simakov O."/>
            <person name="Marletaz F."/>
            <person name="Cho S.J."/>
            <person name="Edsinger-Gonzales E."/>
            <person name="Havlak P."/>
            <person name="Hellsten U."/>
            <person name="Kuo D.H."/>
            <person name="Larsson T."/>
            <person name="Lv J."/>
            <person name="Arendt D."/>
            <person name="Savage R."/>
            <person name="Osoegawa K."/>
            <person name="de Jong P."/>
            <person name="Grimwood J."/>
            <person name="Chapman J.A."/>
            <person name="Shapiro H."/>
            <person name="Aerts A."/>
            <person name="Otillar R.P."/>
            <person name="Terry A.Y."/>
            <person name="Boore J.L."/>
            <person name="Grigoriev I.V."/>
            <person name="Lindberg D.R."/>
            <person name="Seaver E.C."/>
            <person name="Weisblat D.A."/>
            <person name="Putnam N.H."/>
            <person name="Rokhsar D.S."/>
        </authorList>
    </citation>
    <scope>NUCLEOTIDE SEQUENCE [LARGE SCALE GENOMIC DNA]</scope>
</reference>
<dbReference type="CDD" id="cd00037">
    <property type="entry name" value="CLECT"/>
    <property type="match status" value="1"/>
</dbReference>
<dbReference type="InterPro" id="IPR016186">
    <property type="entry name" value="C-type_lectin-like/link_sf"/>
</dbReference>
<feature type="domain" description="C-type lectin" evidence="1">
    <location>
        <begin position="34"/>
        <end position="145"/>
    </location>
</feature>
<keyword evidence="3" id="KW-1185">Reference proteome</keyword>
<dbReference type="InterPro" id="IPR001304">
    <property type="entry name" value="C-type_lectin-like"/>
</dbReference>
<dbReference type="AlphaFoldDB" id="V3ZRJ3"/>
<dbReference type="HOGENOM" id="CLU_1742624_0_0_1"/>